<organism evidence="13 15">
    <name type="scientific">Enterococcus mundtii</name>
    <dbReference type="NCBI Taxonomy" id="53346"/>
    <lineage>
        <taxon>Bacteria</taxon>
        <taxon>Bacillati</taxon>
        <taxon>Bacillota</taxon>
        <taxon>Bacilli</taxon>
        <taxon>Lactobacillales</taxon>
        <taxon>Enterococcaceae</taxon>
        <taxon>Enterococcus</taxon>
    </lineage>
</organism>
<dbReference type="PANTHER" id="PTHR43394">
    <property type="entry name" value="ATP-DEPENDENT PERMEASE MDL1, MITOCHONDRIAL"/>
    <property type="match status" value="1"/>
</dbReference>
<dbReference type="GO" id="GO:0005886">
    <property type="term" value="C:plasma membrane"/>
    <property type="evidence" value="ECO:0007669"/>
    <property type="project" value="UniProtKB-SubCell"/>
</dbReference>
<feature type="transmembrane region" description="Helical" evidence="9">
    <location>
        <begin position="155"/>
        <end position="176"/>
    </location>
</feature>
<evidence type="ECO:0000259" key="10">
    <source>
        <dbReference type="PROSITE" id="PS50893"/>
    </source>
</evidence>
<dbReference type="InterPro" id="IPR003593">
    <property type="entry name" value="AAA+_ATPase"/>
</dbReference>
<dbReference type="SUPFAM" id="SSF52540">
    <property type="entry name" value="P-loop containing nucleoside triphosphate hydrolases"/>
    <property type="match status" value="1"/>
</dbReference>
<feature type="transmembrane region" description="Helical" evidence="9">
    <location>
        <begin position="278"/>
        <end position="296"/>
    </location>
</feature>
<evidence type="ECO:0000256" key="2">
    <source>
        <dbReference type="ARBA" id="ARBA00022448"/>
    </source>
</evidence>
<dbReference type="PROSITE" id="PS50929">
    <property type="entry name" value="ABC_TM1F"/>
    <property type="match status" value="1"/>
</dbReference>
<dbReference type="CDD" id="cd18548">
    <property type="entry name" value="ABC_6TM_Tm287_like"/>
    <property type="match status" value="1"/>
</dbReference>
<evidence type="ECO:0000256" key="4">
    <source>
        <dbReference type="ARBA" id="ARBA00022692"/>
    </source>
</evidence>
<evidence type="ECO:0000313" key="12">
    <source>
        <dbReference type="EMBL" id="BBM15603.1"/>
    </source>
</evidence>
<dbReference type="Gene3D" id="3.40.50.300">
    <property type="entry name" value="P-loop containing nucleotide triphosphate hydrolases"/>
    <property type="match status" value="1"/>
</dbReference>
<dbReference type="InterPro" id="IPR011527">
    <property type="entry name" value="ABC1_TM_dom"/>
</dbReference>
<dbReference type="Proteomes" id="UP000509460">
    <property type="component" value="Chromosome"/>
</dbReference>
<dbReference type="EMBL" id="JABCAG010000025">
    <property type="protein sequence ID" value="NMP58686.1"/>
    <property type="molecule type" value="Genomic_DNA"/>
</dbReference>
<dbReference type="PROSITE" id="PS00211">
    <property type="entry name" value="ABC_TRANSPORTER_1"/>
    <property type="match status" value="1"/>
</dbReference>
<evidence type="ECO:0000256" key="6">
    <source>
        <dbReference type="ARBA" id="ARBA00022840"/>
    </source>
</evidence>
<feature type="transmembrane region" description="Helical" evidence="9">
    <location>
        <begin position="56"/>
        <end position="76"/>
    </location>
</feature>
<keyword evidence="6 12" id="KW-0067">ATP-binding</keyword>
<reference evidence="12 14" key="1">
    <citation type="submission" date="2019-07" db="EMBL/GenBank/DDBJ databases">
        <title>antibiotic susceptibility of plant-derived lactic acid bacteria.</title>
        <authorList>
            <person name="Sugiyama M."/>
            <person name="Noda M."/>
        </authorList>
    </citation>
    <scope>NUCLEOTIDE SEQUENCE [LARGE SCALE GENOMIC DNA]</scope>
    <source>
        <strain evidence="12 14">15-1A</strain>
    </source>
</reference>
<protein>
    <submittedName>
        <fullName evidence="12">ABC transporter ATP-binding protein/permease</fullName>
    </submittedName>
    <submittedName>
        <fullName evidence="13">Multidrug efflux ABC transporter subunit EfrA</fullName>
    </submittedName>
</protein>
<feature type="transmembrane region" description="Helical" evidence="9">
    <location>
        <begin position="235"/>
        <end position="258"/>
    </location>
</feature>
<dbReference type="AlphaFoldDB" id="A0A2M9FPS9"/>
<keyword evidence="8 9" id="KW-0472">Membrane</keyword>
<evidence type="ECO:0000256" key="5">
    <source>
        <dbReference type="ARBA" id="ARBA00022741"/>
    </source>
</evidence>
<dbReference type="InterPro" id="IPR027417">
    <property type="entry name" value="P-loop_NTPase"/>
</dbReference>
<evidence type="ECO:0000256" key="7">
    <source>
        <dbReference type="ARBA" id="ARBA00022989"/>
    </source>
</evidence>
<dbReference type="Proteomes" id="UP000557857">
    <property type="component" value="Unassembled WGS sequence"/>
</dbReference>
<dbReference type="InterPro" id="IPR036640">
    <property type="entry name" value="ABC1_TM_sf"/>
</dbReference>
<evidence type="ECO:0000259" key="11">
    <source>
        <dbReference type="PROSITE" id="PS50929"/>
    </source>
</evidence>
<feature type="domain" description="ABC transmembrane type-1" evidence="11">
    <location>
        <begin position="16"/>
        <end position="298"/>
    </location>
</feature>
<dbReference type="FunFam" id="3.40.50.300:FF:000221">
    <property type="entry name" value="Multidrug ABC transporter ATP-binding protein"/>
    <property type="match status" value="1"/>
</dbReference>
<dbReference type="Gene3D" id="1.20.1560.10">
    <property type="entry name" value="ABC transporter type 1, transmembrane domain"/>
    <property type="match status" value="1"/>
</dbReference>
<dbReference type="EMBL" id="AP019810">
    <property type="protein sequence ID" value="BBM15603.1"/>
    <property type="molecule type" value="Genomic_DNA"/>
</dbReference>
<dbReference type="GO" id="GO:0005524">
    <property type="term" value="F:ATP binding"/>
    <property type="evidence" value="ECO:0007669"/>
    <property type="project" value="UniProtKB-KW"/>
</dbReference>
<sequence length="576" mass="64905">MKLMWHYTMRYKKYLVLNFICVFGFILIELGLPTILARMIDVGILNDDFDYVKQQGLLMIVITVIGIIMNIFLGYFGSRITTNIVADIRDDLFKHIQTYSHQEYETLGVSSLITRTTNDAYQIMLFLQNILRIGFMAPMMFVVSLYMVMRTSPSLGLYVIGALPFLLLAVVGIAKFSEPLSKIQQKNLDRINSILRENLSGLRVIRAFVNEKFEEKRFEKVNENYASSSKSLFRLMAVAQPGFFFLFNIVMILIIWSGTLQIADGQLQVGNLIAFIEYIFHALFSFMLFASVFMMYPRAAVSASRIQEALNATPAIVEDPNGIAETKTKGYIEFKNVTFAYPGHSQEPVIRNVSFTASPGETVAFIGSTGSGKSTLIQLIPRFYDVTHGEILIDGVDVRKYKLSKLRQKIGFIPQKALLFTGTIAENLRYGKEDATQEEMERAADIAQATDFISKKADGYDEHLSEGGANFSGGQKQRLAIARAIIRRPEIYIFDDSFSALDYQTDAKLRARLKKETTESTVLIVAQRVGTIMHADKIIVLNEGEVVGMGTHRELLENCPIYYDIAASQLSKEELA</sequence>
<name>A0A2M9FPS9_ENTMU</name>
<gene>
    <name evidence="13" type="primary">efrA</name>
    <name evidence="12" type="ORF">EM151A_2422</name>
    <name evidence="13" type="ORF">HI921_09470</name>
</gene>
<evidence type="ECO:0000313" key="14">
    <source>
        <dbReference type="Proteomes" id="UP000509460"/>
    </source>
</evidence>
<keyword evidence="2" id="KW-0813">Transport</keyword>
<dbReference type="Pfam" id="PF00005">
    <property type="entry name" value="ABC_tran"/>
    <property type="match status" value="1"/>
</dbReference>
<evidence type="ECO:0000256" key="1">
    <source>
        <dbReference type="ARBA" id="ARBA00004651"/>
    </source>
</evidence>
<feature type="transmembrane region" description="Helical" evidence="9">
    <location>
        <begin position="130"/>
        <end position="149"/>
    </location>
</feature>
<keyword evidence="7 9" id="KW-1133">Transmembrane helix</keyword>
<keyword evidence="4 9" id="KW-0812">Transmembrane</keyword>
<feature type="transmembrane region" description="Helical" evidence="9">
    <location>
        <begin position="14"/>
        <end position="36"/>
    </location>
</feature>
<keyword evidence="5" id="KW-0547">Nucleotide-binding</keyword>
<dbReference type="InterPro" id="IPR017871">
    <property type="entry name" value="ABC_transporter-like_CS"/>
</dbReference>
<dbReference type="SUPFAM" id="SSF90123">
    <property type="entry name" value="ABC transporter transmembrane region"/>
    <property type="match status" value="1"/>
</dbReference>
<comment type="subcellular location">
    <subcellularLocation>
        <location evidence="1">Cell membrane</location>
        <topology evidence="1">Multi-pass membrane protein</topology>
    </subcellularLocation>
</comment>
<dbReference type="InterPro" id="IPR039421">
    <property type="entry name" value="Type_1_exporter"/>
</dbReference>
<evidence type="ECO:0000256" key="9">
    <source>
        <dbReference type="SAM" id="Phobius"/>
    </source>
</evidence>
<accession>A0A2M9FPS9</accession>
<dbReference type="GO" id="GO:0015421">
    <property type="term" value="F:ABC-type oligopeptide transporter activity"/>
    <property type="evidence" value="ECO:0007669"/>
    <property type="project" value="TreeGrafter"/>
</dbReference>
<feature type="domain" description="ABC transporter" evidence="10">
    <location>
        <begin position="332"/>
        <end position="568"/>
    </location>
</feature>
<dbReference type="SMART" id="SM00382">
    <property type="entry name" value="AAA"/>
    <property type="match status" value="1"/>
</dbReference>
<evidence type="ECO:0000256" key="8">
    <source>
        <dbReference type="ARBA" id="ARBA00023136"/>
    </source>
</evidence>
<evidence type="ECO:0000313" key="15">
    <source>
        <dbReference type="Proteomes" id="UP000557857"/>
    </source>
</evidence>
<dbReference type="PROSITE" id="PS50893">
    <property type="entry name" value="ABC_TRANSPORTER_2"/>
    <property type="match status" value="1"/>
</dbReference>
<dbReference type="InterPro" id="IPR003439">
    <property type="entry name" value="ABC_transporter-like_ATP-bd"/>
</dbReference>
<evidence type="ECO:0000313" key="13">
    <source>
        <dbReference type="EMBL" id="NMP58686.1"/>
    </source>
</evidence>
<reference evidence="13 15" key="2">
    <citation type="submission" date="2020-04" db="EMBL/GenBank/DDBJ databases">
        <authorList>
            <person name="Abaymova A."/>
            <person name="Teymurazov M."/>
            <person name="Tazyna O."/>
            <person name="Chatushin Y."/>
            <person name="Svetoch E."/>
            <person name="Pereligyn V."/>
            <person name="Pohylenko V."/>
            <person name="Platonov M."/>
            <person name="Kartsev N."/>
            <person name="Skryabin Y."/>
            <person name="Sizova A."/>
            <person name="Solomentsev V."/>
            <person name="Kislichkina A."/>
            <person name="Bogun A."/>
        </authorList>
    </citation>
    <scope>NUCLEOTIDE SEQUENCE [LARGE SCALE GENOMIC DNA]</scope>
    <source>
        <strain evidence="13">SCPM-O-B-8398</strain>
        <strain evidence="15">SCPM-O-B-8398 (E28)</strain>
    </source>
</reference>
<dbReference type="GO" id="GO:0016887">
    <property type="term" value="F:ATP hydrolysis activity"/>
    <property type="evidence" value="ECO:0007669"/>
    <property type="project" value="InterPro"/>
</dbReference>
<evidence type="ECO:0000256" key="3">
    <source>
        <dbReference type="ARBA" id="ARBA00022475"/>
    </source>
</evidence>
<dbReference type="RefSeq" id="WP_010736073.1">
    <property type="nucleotide sequence ID" value="NZ_AP019810.1"/>
</dbReference>
<dbReference type="PANTHER" id="PTHR43394:SF1">
    <property type="entry name" value="ATP-BINDING CASSETTE SUB-FAMILY B MEMBER 10, MITOCHONDRIAL"/>
    <property type="match status" value="1"/>
</dbReference>
<dbReference type="Pfam" id="PF00664">
    <property type="entry name" value="ABC_membrane"/>
    <property type="match status" value="1"/>
</dbReference>
<keyword evidence="3" id="KW-1003">Cell membrane</keyword>
<proteinExistence type="predicted"/>